<reference evidence="3" key="1">
    <citation type="submission" date="2021-03" db="EMBL/GenBank/DDBJ databases">
        <title>Revisited historic fungal species revealed as producer of novel bioactive compounds through whole genome sequencing and comparative genomics.</title>
        <authorList>
            <person name="Vignolle G.A."/>
            <person name="Hochenegger N."/>
            <person name="Mach R.L."/>
            <person name="Mach-Aigner A.R."/>
            <person name="Javad Rahimi M."/>
            <person name="Salim K.A."/>
            <person name="Chan C.M."/>
            <person name="Lim L.B.L."/>
            <person name="Cai F."/>
            <person name="Druzhinina I.S."/>
            <person name="U'Ren J.M."/>
            <person name="Derntl C."/>
        </authorList>
    </citation>
    <scope>NUCLEOTIDE SEQUENCE</scope>
    <source>
        <strain evidence="3">TUCIM 5799</strain>
    </source>
</reference>
<gene>
    <name evidence="3" type="ORF">JX265_011926</name>
</gene>
<dbReference type="PANTHER" id="PTHR38788:SF3">
    <property type="entry name" value="CLR5 DOMAIN-CONTAINING PROTEIN"/>
    <property type="match status" value="1"/>
</dbReference>
<accession>A0A9P9WBG3</accession>
<evidence type="ECO:0000259" key="2">
    <source>
        <dbReference type="Pfam" id="PF14420"/>
    </source>
</evidence>
<evidence type="ECO:0000313" key="3">
    <source>
        <dbReference type="EMBL" id="KAI1856029.1"/>
    </source>
</evidence>
<proteinExistence type="predicted"/>
<keyword evidence="4" id="KW-1185">Reference proteome</keyword>
<dbReference type="PANTHER" id="PTHR38788">
    <property type="entry name" value="CLR5 DOMAIN-CONTAINING PROTEIN"/>
    <property type="match status" value="1"/>
</dbReference>
<feature type="region of interest" description="Disordered" evidence="1">
    <location>
        <begin position="59"/>
        <end position="100"/>
    </location>
</feature>
<dbReference type="EMBL" id="JAFIMR010000047">
    <property type="protein sequence ID" value="KAI1856029.1"/>
    <property type="molecule type" value="Genomic_DNA"/>
</dbReference>
<feature type="domain" description="Clr5" evidence="2">
    <location>
        <begin position="120"/>
        <end position="173"/>
    </location>
</feature>
<evidence type="ECO:0000256" key="1">
    <source>
        <dbReference type="SAM" id="MobiDB-lite"/>
    </source>
</evidence>
<dbReference type="Proteomes" id="UP000829685">
    <property type="component" value="Unassembled WGS sequence"/>
</dbReference>
<name>A0A9P9WBG3_9PEZI</name>
<dbReference type="Pfam" id="PF14420">
    <property type="entry name" value="Clr5"/>
    <property type="match status" value="1"/>
</dbReference>
<protein>
    <recommendedName>
        <fullName evidence="2">Clr5 domain-containing protein</fullName>
    </recommendedName>
</protein>
<organism evidence="3 4">
    <name type="scientific">Neoarthrinium moseri</name>
    <dbReference type="NCBI Taxonomy" id="1658444"/>
    <lineage>
        <taxon>Eukaryota</taxon>
        <taxon>Fungi</taxon>
        <taxon>Dikarya</taxon>
        <taxon>Ascomycota</taxon>
        <taxon>Pezizomycotina</taxon>
        <taxon>Sordariomycetes</taxon>
        <taxon>Xylariomycetidae</taxon>
        <taxon>Amphisphaeriales</taxon>
        <taxon>Apiosporaceae</taxon>
        <taxon>Neoarthrinium</taxon>
    </lineage>
</organism>
<dbReference type="InterPro" id="IPR025676">
    <property type="entry name" value="Clr5_dom"/>
</dbReference>
<sequence>MDPVYQIPFDTDLHALLSSCSDIAPTPSWPSPLAYSMQAFSADEMILCDADLAGPDMLLDGIDSDLSSNGEQWAPPPPQQIPTSEKPKRGGRSKRGVNPDMAVLQSKFSTGRKSYLASQSPEAWELHRAELKRLYIDEGRTLKDIMSIMEDKGFKARVALLYKTRFKQWDFVKNNSREDVARMLHVKRQRAAVGKPTTFKRNGKVVRIDEYLKKNGMIIIPRAGSEPPRLPGSVRCITPPPISRCLRTPGALVLKELILQSLKNLTPSFSRLSRPMDGKHTPKTEIWDSPRYIKMACDLFSENRNVQAGSICRSAFTTVHALVSPPRLDTLFNFLVSQLWWSNRDITLELWRYLAAYMSNVLKVQNEVTELLRELVLHIETQGYESYLDFIAECIDDILVLGAERTPFLRGNKFVGWCQLVIMDCYFLNGSNRRASQIQARCADALPRSTLFPEDRAMNEKLWRETFARHVSLSYISGKESRHDRFLRLATASYAKLLGRLNGALVMHPSLTRVEGVAASLSRKKLDPSAITHYNRSYSLESRILSFLTRDISKPSQTINDYGSYPV</sequence>
<dbReference type="AlphaFoldDB" id="A0A9P9WBG3"/>
<evidence type="ECO:0000313" key="4">
    <source>
        <dbReference type="Proteomes" id="UP000829685"/>
    </source>
</evidence>
<comment type="caution">
    <text evidence="3">The sequence shown here is derived from an EMBL/GenBank/DDBJ whole genome shotgun (WGS) entry which is preliminary data.</text>
</comment>